<gene>
    <name evidence="1" type="ORF">A2196_05645</name>
</gene>
<evidence type="ECO:0000313" key="2">
    <source>
        <dbReference type="Proteomes" id="UP000176751"/>
    </source>
</evidence>
<protein>
    <submittedName>
        <fullName evidence="1">Uncharacterized protein</fullName>
    </submittedName>
</protein>
<proteinExistence type="predicted"/>
<name>A0A1F5HA83_9BACT</name>
<comment type="caution">
    <text evidence="1">The sequence shown here is derived from an EMBL/GenBank/DDBJ whole genome shotgun (WGS) entry which is preliminary data.</text>
</comment>
<reference evidence="1 2" key="1">
    <citation type="journal article" date="2016" name="Nat. Commun.">
        <title>Thousands of microbial genomes shed light on interconnected biogeochemical processes in an aquifer system.</title>
        <authorList>
            <person name="Anantharaman K."/>
            <person name="Brown C.T."/>
            <person name="Hug L.A."/>
            <person name="Sharon I."/>
            <person name="Castelle C.J."/>
            <person name="Probst A.J."/>
            <person name="Thomas B.C."/>
            <person name="Singh A."/>
            <person name="Wilkins M.J."/>
            <person name="Karaoz U."/>
            <person name="Brodie E.L."/>
            <person name="Williams K.H."/>
            <person name="Hubbard S.S."/>
            <person name="Banfield J.F."/>
        </authorList>
    </citation>
    <scope>NUCLEOTIDE SEQUENCE [LARGE SCALE GENOMIC DNA]</scope>
</reference>
<sequence>MDVSAQHKTEIERKILKEIINALENNKVTEAELPNIADFVITHIDPVQNQEQMIKFLDDLSQKWPFFEGLEQLERGEVIEAKEDQIEQEVLNLAKSGKVTEAINLAKTVTEK</sequence>
<organism evidence="1 2">
    <name type="scientific">Candidatus Curtissbacteria bacterium RIFOXYA1_FULL_41_14</name>
    <dbReference type="NCBI Taxonomy" id="1797737"/>
    <lineage>
        <taxon>Bacteria</taxon>
        <taxon>Candidatus Curtissiibacteriota</taxon>
    </lineage>
</organism>
<dbReference type="Proteomes" id="UP000176751">
    <property type="component" value="Unassembled WGS sequence"/>
</dbReference>
<accession>A0A1F5HA83</accession>
<evidence type="ECO:0000313" key="1">
    <source>
        <dbReference type="EMBL" id="OGE00989.1"/>
    </source>
</evidence>
<dbReference type="STRING" id="1797737.A2196_05645"/>
<dbReference type="EMBL" id="MFCA01000030">
    <property type="protein sequence ID" value="OGE00989.1"/>
    <property type="molecule type" value="Genomic_DNA"/>
</dbReference>
<dbReference type="AlphaFoldDB" id="A0A1F5HA83"/>